<organism evidence="2 3">
    <name type="scientific">Candidatus Gottesmanbacteria bacterium GW2011_GWB1_44_11c</name>
    <dbReference type="NCBI Taxonomy" id="1618447"/>
    <lineage>
        <taxon>Bacteria</taxon>
        <taxon>Candidatus Gottesmaniibacteriota</taxon>
    </lineage>
</organism>
<name>A0A0G1JIC0_9BACT</name>
<dbReference type="InterPro" id="IPR029044">
    <property type="entry name" value="Nucleotide-diphossugar_trans"/>
</dbReference>
<protein>
    <submittedName>
        <fullName evidence="2">Glycosyl transferase family 2</fullName>
    </submittedName>
</protein>
<dbReference type="Pfam" id="PF00535">
    <property type="entry name" value="Glycos_transf_2"/>
    <property type="match status" value="1"/>
</dbReference>
<dbReference type="Proteomes" id="UP000034617">
    <property type="component" value="Unassembled WGS sequence"/>
</dbReference>
<proteinExistence type="predicted"/>
<gene>
    <name evidence="2" type="ORF">UW22_C0059G0012</name>
</gene>
<sequence length="163" mass="18711">MVYIFSYKYARVHVKSVIKNLPSIPNSECFSVDYESSDGTVEYFEKHDIPVIHQKKKGRSEAFRIGAQHAKGRYLVFFSPDGNEDPADIPKLVYTVKNGADLAIASRFMKGSRNEEDDRILKFRKWAKSGIYRAGQFCMERSSDGFHQRVPRNDKIRISLTPA</sequence>
<dbReference type="PANTHER" id="PTHR48090:SF7">
    <property type="entry name" value="RFBJ PROTEIN"/>
    <property type="match status" value="1"/>
</dbReference>
<keyword evidence="2" id="KW-0808">Transferase</keyword>
<reference evidence="2 3" key="1">
    <citation type="journal article" date="2015" name="Nature">
        <title>rRNA introns, odd ribosomes, and small enigmatic genomes across a large radiation of phyla.</title>
        <authorList>
            <person name="Brown C.T."/>
            <person name="Hug L.A."/>
            <person name="Thomas B.C."/>
            <person name="Sharon I."/>
            <person name="Castelle C.J."/>
            <person name="Singh A."/>
            <person name="Wilkins M.J."/>
            <person name="Williams K.H."/>
            <person name="Banfield J.F."/>
        </authorList>
    </citation>
    <scope>NUCLEOTIDE SEQUENCE [LARGE SCALE GENOMIC DNA]</scope>
</reference>
<evidence type="ECO:0000313" key="3">
    <source>
        <dbReference type="Proteomes" id="UP000034617"/>
    </source>
</evidence>
<accession>A0A0G1JIC0</accession>
<evidence type="ECO:0000313" key="2">
    <source>
        <dbReference type="EMBL" id="KKT35114.1"/>
    </source>
</evidence>
<evidence type="ECO:0000259" key="1">
    <source>
        <dbReference type="Pfam" id="PF00535"/>
    </source>
</evidence>
<dbReference type="InterPro" id="IPR050256">
    <property type="entry name" value="Glycosyltransferase_2"/>
</dbReference>
<feature type="domain" description="Glycosyltransferase 2-like" evidence="1">
    <location>
        <begin position="9"/>
        <end position="126"/>
    </location>
</feature>
<dbReference type="AlphaFoldDB" id="A0A0G1JIC0"/>
<dbReference type="SUPFAM" id="SSF53448">
    <property type="entry name" value="Nucleotide-diphospho-sugar transferases"/>
    <property type="match status" value="1"/>
</dbReference>
<dbReference type="InterPro" id="IPR001173">
    <property type="entry name" value="Glyco_trans_2-like"/>
</dbReference>
<dbReference type="EMBL" id="LCHM01000059">
    <property type="protein sequence ID" value="KKT35114.1"/>
    <property type="molecule type" value="Genomic_DNA"/>
</dbReference>
<dbReference type="PANTHER" id="PTHR48090">
    <property type="entry name" value="UNDECAPRENYL-PHOSPHATE 4-DEOXY-4-FORMAMIDO-L-ARABINOSE TRANSFERASE-RELATED"/>
    <property type="match status" value="1"/>
</dbReference>
<dbReference type="GO" id="GO:0016740">
    <property type="term" value="F:transferase activity"/>
    <property type="evidence" value="ECO:0007669"/>
    <property type="project" value="UniProtKB-KW"/>
</dbReference>
<dbReference type="Gene3D" id="3.90.550.10">
    <property type="entry name" value="Spore Coat Polysaccharide Biosynthesis Protein SpsA, Chain A"/>
    <property type="match status" value="1"/>
</dbReference>
<comment type="caution">
    <text evidence="2">The sequence shown here is derived from an EMBL/GenBank/DDBJ whole genome shotgun (WGS) entry which is preliminary data.</text>
</comment>